<sequence length="198" mass="21372">MASSEPTQAKASDTRDGFRFRGGHVALDFPATLAARRQATPRELLALPSDLSRWLVAAGLTASALLVTQDDLETAKQLREAIYAVAVARIEGTAPPVGALDALNRIAAGEAAILKLDRDGQMRLLGSARALLTSLAHEAIRLFGAEQADRIRQCESETCALLFLDLSRSGDRRWCSMSGCGNRAKVAEFRRRKRAAPT</sequence>
<evidence type="ECO:0000313" key="2">
    <source>
        <dbReference type="EMBL" id="GIL41265.1"/>
    </source>
</evidence>
<dbReference type="InterPro" id="IPR021005">
    <property type="entry name" value="Znf_CGNR"/>
</dbReference>
<dbReference type="InterPro" id="IPR023286">
    <property type="entry name" value="ABATE_dom_sf"/>
</dbReference>
<dbReference type="Pfam" id="PF11706">
    <property type="entry name" value="zf-CGNR"/>
    <property type="match status" value="1"/>
</dbReference>
<dbReference type="PANTHER" id="PTHR35525">
    <property type="entry name" value="BLL6575 PROTEIN"/>
    <property type="match status" value="1"/>
</dbReference>
<evidence type="ECO:0000313" key="3">
    <source>
        <dbReference type="Proteomes" id="UP000681075"/>
    </source>
</evidence>
<protein>
    <recommendedName>
        <fullName evidence="1">Zinc finger CGNR domain-containing protein</fullName>
    </recommendedName>
</protein>
<evidence type="ECO:0000259" key="1">
    <source>
        <dbReference type="Pfam" id="PF11706"/>
    </source>
</evidence>
<dbReference type="AlphaFoldDB" id="A0A8S8XJC0"/>
<dbReference type="Proteomes" id="UP000681075">
    <property type="component" value="Unassembled WGS sequence"/>
</dbReference>
<keyword evidence="3" id="KW-1185">Reference proteome</keyword>
<dbReference type="Pfam" id="PF07336">
    <property type="entry name" value="ABATE"/>
    <property type="match status" value="1"/>
</dbReference>
<organism evidence="2 3">
    <name type="scientific">Roseiterribacter gracilis</name>
    <dbReference type="NCBI Taxonomy" id="2812848"/>
    <lineage>
        <taxon>Bacteria</taxon>
        <taxon>Pseudomonadati</taxon>
        <taxon>Pseudomonadota</taxon>
        <taxon>Alphaproteobacteria</taxon>
        <taxon>Rhodospirillales</taxon>
        <taxon>Roseiterribacteraceae</taxon>
        <taxon>Roseiterribacter</taxon>
    </lineage>
</organism>
<reference evidence="2" key="1">
    <citation type="submission" date="2021-02" db="EMBL/GenBank/DDBJ databases">
        <title>Genome sequence of Rhodospirillales sp. strain TMPK1 isolated from soil.</title>
        <authorList>
            <person name="Nakai R."/>
            <person name="Kusada H."/>
            <person name="Tamaki H."/>
        </authorList>
    </citation>
    <scope>NUCLEOTIDE SEQUENCE</scope>
    <source>
        <strain evidence="2">TMPK1</strain>
    </source>
</reference>
<name>A0A8S8XJC0_9PROT</name>
<gene>
    <name evidence="2" type="ORF">TMPK1_35020</name>
</gene>
<dbReference type="PANTHER" id="PTHR35525:SF3">
    <property type="entry name" value="BLL6575 PROTEIN"/>
    <property type="match status" value="1"/>
</dbReference>
<dbReference type="Gene3D" id="1.10.3300.10">
    <property type="entry name" value="Jann2411-like domain"/>
    <property type="match status" value="1"/>
</dbReference>
<dbReference type="RefSeq" id="WP_420244687.1">
    <property type="nucleotide sequence ID" value="NZ_BOPV01000001.1"/>
</dbReference>
<feature type="domain" description="Zinc finger CGNR" evidence="1">
    <location>
        <begin position="150"/>
        <end position="193"/>
    </location>
</feature>
<dbReference type="InterPro" id="IPR010852">
    <property type="entry name" value="ABATE"/>
</dbReference>
<comment type="caution">
    <text evidence="2">The sequence shown here is derived from an EMBL/GenBank/DDBJ whole genome shotgun (WGS) entry which is preliminary data.</text>
</comment>
<accession>A0A8S8XJC0</accession>
<dbReference type="SUPFAM" id="SSF160904">
    <property type="entry name" value="Jann2411-like"/>
    <property type="match status" value="1"/>
</dbReference>
<proteinExistence type="predicted"/>
<dbReference type="EMBL" id="BOPV01000001">
    <property type="protein sequence ID" value="GIL41265.1"/>
    <property type="molecule type" value="Genomic_DNA"/>
</dbReference>